<dbReference type="Gene3D" id="3.40.50.720">
    <property type="entry name" value="NAD(P)-binding Rossmann-like Domain"/>
    <property type="match status" value="1"/>
</dbReference>
<organism evidence="2 3">
    <name type="scientific">Ruficoccus amylovorans</name>
    <dbReference type="NCBI Taxonomy" id="1804625"/>
    <lineage>
        <taxon>Bacteria</taxon>
        <taxon>Pseudomonadati</taxon>
        <taxon>Verrucomicrobiota</taxon>
        <taxon>Opitutia</taxon>
        <taxon>Puniceicoccales</taxon>
        <taxon>Cerasicoccaceae</taxon>
        <taxon>Ruficoccus</taxon>
    </lineage>
</organism>
<dbReference type="InterPro" id="IPR002347">
    <property type="entry name" value="SDR_fam"/>
</dbReference>
<dbReference type="PRINTS" id="PR00081">
    <property type="entry name" value="GDHRDH"/>
</dbReference>
<protein>
    <submittedName>
        <fullName evidence="2">SDR family oxidoreductase</fullName>
    </submittedName>
</protein>
<dbReference type="AlphaFoldDB" id="A0A842HKH2"/>
<dbReference type="InterPro" id="IPR053241">
    <property type="entry name" value="NADPH_pterin_aldehyde_rdct"/>
</dbReference>
<dbReference type="InterPro" id="IPR036291">
    <property type="entry name" value="NAD(P)-bd_dom_sf"/>
</dbReference>
<accession>A0A842HKH2</accession>
<dbReference type="RefSeq" id="WP_185677092.1">
    <property type="nucleotide sequence ID" value="NZ_JACHVB010000063.1"/>
</dbReference>
<dbReference type="GO" id="GO:0016616">
    <property type="term" value="F:oxidoreductase activity, acting on the CH-OH group of donors, NAD or NADP as acceptor"/>
    <property type="evidence" value="ECO:0007669"/>
    <property type="project" value="TreeGrafter"/>
</dbReference>
<evidence type="ECO:0000256" key="1">
    <source>
        <dbReference type="RuleBase" id="RU000363"/>
    </source>
</evidence>
<reference evidence="2 3" key="1">
    <citation type="submission" date="2020-07" db="EMBL/GenBank/DDBJ databases">
        <authorList>
            <person name="Feng X."/>
        </authorList>
    </citation>
    <scope>NUCLEOTIDE SEQUENCE [LARGE SCALE GENOMIC DNA]</scope>
    <source>
        <strain evidence="2 3">JCM31066</strain>
    </source>
</reference>
<dbReference type="InterPro" id="IPR020904">
    <property type="entry name" value="Sc_DH/Rdtase_CS"/>
</dbReference>
<dbReference type="SUPFAM" id="SSF51735">
    <property type="entry name" value="NAD(P)-binding Rossmann-fold domains"/>
    <property type="match status" value="1"/>
</dbReference>
<comment type="caution">
    <text evidence="2">The sequence shown here is derived from an EMBL/GenBank/DDBJ whole genome shotgun (WGS) entry which is preliminary data.</text>
</comment>
<sequence>MSEADPRKILITGVTRGLGRALTEKFTALGHTVIGCGRRFEAVEVVRHELDPDPYLSVVDVLDAGAVQAWALDVLDRFGPPDFLINNAAVAHSGVPFWELPGEDFNRVIDTNIKGTANVLRAFLPAMIERGSGIAVNLSSGVGRFAVENFSAYVASKYAVEGLSKAVAEDLPAGLACIPLSPGVVDTDMLRDHWGEERSGEEIDPAAWAEIAAPFILGLTPADNGASLSVPVEGAE</sequence>
<dbReference type="GO" id="GO:0005829">
    <property type="term" value="C:cytosol"/>
    <property type="evidence" value="ECO:0007669"/>
    <property type="project" value="TreeGrafter"/>
</dbReference>
<comment type="similarity">
    <text evidence="1">Belongs to the short-chain dehydrogenases/reductases (SDR) family.</text>
</comment>
<dbReference type="PRINTS" id="PR00080">
    <property type="entry name" value="SDRFAMILY"/>
</dbReference>
<dbReference type="Pfam" id="PF00106">
    <property type="entry name" value="adh_short"/>
    <property type="match status" value="1"/>
</dbReference>
<dbReference type="PANTHER" id="PTHR45267:SF2">
    <property type="entry name" value="NADPH-DEPENDENT PTERIN ALDEHYDE REDUCTASE"/>
    <property type="match status" value="1"/>
</dbReference>
<dbReference type="EMBL" id="JACHVB010000063">
    <property type="protein sequence ID" value="MBC2596174.1"/>
    <property type="molecule type" value="Genomic_DNA"/>
</dbReference>
<dbReference type="Proteomes" id="UP000546464">
    <property type="component" value="Unassembled WGS sequence"/>
</dbReference>
<dbReference type="CDD" id="cd05233">
    <property type="entry name" value="SDR_c"/>
    <property type="match status" value="1"/>
</dbReference>
<evidence type="ECO:0000313" key="3">
    <source>
        <dbReference type="Proteomes" id="UP000546464"/>
    </source>
</evidence>
<gene>
    <name evidence="2" type="ORF">H5P28_18045</name>
</gene>
<dbReference type="PROSITE" id="PS00061">
    <property type="entry name" value="ADH_SHORT"/>
    <property type="match status" value="1"/>
</dbReference>
<proteinExistence type="inferred from homology"/>
<keyword evidence="3" id="KW-1185">Reference proteome</keyword>
<name>A0A842HKH2_9BACT</name>
<evidence type="ECO:0000313" key="2">
    <source>
        <dbReference type="EMBL" id="MBC2596174.1"/>
    </source>
</evidence>
<dbReference type="PANTHER" id="PTHR45267">
    <property type="match status" value="1"/>
</dbReference>